<dbReference type="InterPro" id="IPR000629">
    <property type="entry name" value="RNA-helicase_DEAD-box_CS"/>
</dbReference>
<keyword evidence="13" id="KW-1185">Reference proteome</keyword>
<feature type="compositionally biased region" description="Basic and acidic residues" evidence="9">
    <location>
        <begin position="517"/>
        <end position="527"/>
    </location>
</feature>
<dbReference type="GO" id="GO:0003723">
    <property type="term" value="F:RNA binding"/>
    <property type="evidence" value="ECO:0007669"/>
    <property type="project" value="UniProtKB-UniRule"/>
</dbReference>
<dbReference type="PANTHER" id="PTHR24031">
    <property type="entry name" value="RNA HELICASE"/>
    <property type="match status" value="1"/>
</dbReference>
<dbReference type="SUPFAM" id="SSF52540">
    <property type="entry name" value="P-loop containing nucleoside triphosphate hydrolases"/>
    <property type="match status" value="2"/>
</dbReference>
<dbReference type="Pfam" id="PF00270">
    <property type="entry name" value="DEAD"/>
    <property type="match status" value="2"/>
</dbReference>
<dbReference type="GO" id="GO:0005524">
    <property type="term" value="F:ATP binding"/>
    <property type="evidence" value="ECO:0007669"/>
    <property type="project" value="UniProtKB-UniRule"/>
</dbReference>
<evidence type="ECO:0000313" key="13">
    <source>
        <dbReference type="Proteomes" id="UP000030854"/>
    </source>
</evidence>
<evidence type="ECO:0000256" key="6">
    <source>
        <dbReference type="ARBA" id="ARBA00023242"/>
    </source>
</evidence>
<evidence type="ECO:0000256" key="4">
    <source>
        <dbReference type="ARBA" id="ARBA00022840"/>
    </source>
</evidence>
<keyword evidence="2 7" id="KW-0378">Hydrolase</keyword>
<reference evidence="12 13" key="1">
    <citation type="journal article" date="2014" name="BMC Genomics">
        <title>Adaptive genomic structural variation in the grape powdery mildew pathogen, Erysiphe necator.</title>
        <authorList>
            <person name="Jones L."/>
            <person name="Riaz S."/>
            <person name="Morales-Cruz A."/>
            <person name="Amrine K.C."/>
            <person name="McGuire B."/>
            <person name="Gubler W.D."/>
            <person name="Walker M.A."/>
            <person name="Cantu D."/>
        </authorList>
    </citation>
    <scope>NUCLEOTIDE SEQUENCE [LARGE SCALE GENOMIC DNA]</scope>
    <source>
        <strain evidence="13">c</strain>
    </source>
</reference>
<keyword evidence="5 8" id="KW-0694">RNA-binding</keyword>
<feature type="compositionally biased region" description="Low complexity" evidence="9">
    <location>
        <begin position="493"/>
        <end position="512"/>
    </location>
</feature>
<name>A0A0B1NZM1_UNCNE</name>
<evidence type="ECO:0000256" key="9">
    <source>
        <dbReference type="SAM" id="MobiDB-lite"/>
    </source>
</evidence>
<proteinExistence type="inferred from homology"/>
<comment type="function">
    <text evidence="8">RNA helicase.</text>
</comment>
<feature type="domain" description="Helicase ATP-binding" evidence="10">
    <location>
        <begin position="179"/>
        <end position="419"/>
    </location>
</feature>
<dbReference type="InterPro" id="IPR001650">
    <property type="entry name" value="Helicase_C-like"/>
</dbReference>
<evidence type="ECO:0000313" key="12">
    <source>
        <dbReference type="EMBL" id="KHJ30039.1"/>
    </source>
</evidence>
<evidence type="ECO:0000259" key="11">
    <source>
        <dbReference type="PROSITE" id="PS51194"/>
    </source>
</evidence>
<protein>
    <recommendedName>
        <fullName evidence="8">ATP-dependent RNA helicase</fullName>
        <ecNumber evidence="8">3.6.4.13</ecNumber>
    </recommendedName>
</protein>
<feature type="domain" description="Helicase C-terminal" evidence="11">
    <location>
        <begin position="526"/>
        <end position="690"/>
    </location>
</feature>
<dbReference type="InterPro" id="IPR027417">
    <property type="entry name" value="P-loop_NTPase"/>
</dbReference>
<dbReference type="InterPro" id="IPR014001">
    <property type="entry name" value="Helicase_ATP-bd"/>
</dbReference>
<dbReference type="Gene3D" id="3.40.50.300">
    <property type="entry name" value="P-loop containing nucleotide triphosphate hydrolases"/>
    <property type="match status" value="2"/>
</dbReference>
<dbReference type="HOGENOM" id="CLU_003041_15_2_1"/>
<keyword evidence="4 7" id="KW-0067">ATP-binding</keyword>
<dbReference type="CDD" id="cd18787">
    <property type="entry name" value="SF2_C_DEAD"/>
    <property type="match status" value="1"/>
</dbReference>
<dbReference type="STRING" id="52586.A0A0B1NZM1"/>
<dbReference type="PROSITE" id="PS00039">
    <property type="entry name" value="DEAD_ATP_HELICASE"/>
    <property type="match status" value="1"/>
</dbReference>
<dbReference type="Pfam" id="PF00271">
    <property type="entry name" value="Helicase_C"/>
    <property type="match status" value="1"/>
</dbReference>
<dbReference type="PROSITE" id="PS51194">
    <property type="entry name" value="HELICASE_CTER"/>
    <property type="match status" value="1"/>
</dbReference>
<keyword evidence="6" id="KW-0539">Nucleus</keyword>
<evidence type="ECO:0000256" key="7">
    <source>
        <dbReference type="RuleBase" id="RU000492"/>
    </source>
</evidence>
<feature type="region of interest" description="Disordered" evidence="9">
    <location>
        <begin position="482"/>
        <end position="531"/>
    </location>
</feature>
<feature type="compositionally biased region" description="Basic and acidic residues" evidence="9">
    <location>
        <begin position="482"/>
        <end position="492"/>
    </location>
</feature>
<comment type="caution">
    <text evidence="12">The sequence shown here is derived from an EMBL/GenBank/DDBJ whole genome shotgun (WGS) entry which is preliminary data.</text>
</comment>
<comment type="catalytic activity">
    <reaction evidence="8">
        <text>ATP + H2O = ADP + phosphate + H(+)</text>
        <dbReference type="Rhea" id="RHEA:13065"/>
        <dbReference type="ChEBI" id="CHEBI:15377"/>
        <dbReference type="ChEBI" id="CHEBI:15378"/>
        <dbReference type="ChEBI" id="CHEBI:30616"/>
        <dbReference type="ChEBI" id="CHEBI:43474"/>
        <dbReference type="ChEBI" id="CHEBI:456216"/>
        <dbReference type="EC" id="3.6.4.13"/>
    </reaction>
</comment>
<dbReference type="InterPro" id="IPR011545">
    <property type="entry name" value="DEAD/DEAH_box_helicase_dom"/>
</dbReference>
<dbReference type="SMART" id="SM00487">
    <property type="entry name" value="DEXDc"/>
    <property type="match status" value="1"/>
</dbReference>
<evidence type="ECO:0000256" key="2">
    <source>
        <dbReference type="ARBA" id="ARBA00022801"/>
    </source>
</evidence>
<dbReference type="OMA" id="HLEWLVI"/>
<evidence type="ECO:0000259" key="10">
    <source>
        <dbReference type="PROSITE" id="PS51192"/>
    </source>
</evidence>
<evidence type="ECO:0000256" key="1">
    <source>
        <dbReference type="ARBA" id="ARBA00022741"/>
    </source>
</evidence>
<comment type="similarity">
    <text evidence="7">Belongs to the DEAD box helicase family.</text>
</comment>
<dbReference type="SMART" id="SM00490">
    <property type="entry name" value="HELICc"/>
    <property type="match status" value="1"/>
</dbReference>
<accession>A0A0B1NZM1</accession>
<organism evidence="12 13">
    <name type="scientific">Uncinula necator</name>
    <name type="common">Grape powdery mildew</name>
    <dbReference type="NCBI Taxonomy" id="52586"/>
    <lineage>
        <taxon>Eukaryota</taxon>
        <taxon>Fungi</taxon>
        <taxon>Dikarya</taxon>
        <taxon>Ascomycota</taxon>
        <taxon>Pezizomycotina</taxon>
        <taxon>Leotiomycetes</taxon>
        <taxon>Erysiphales</taxon>
        <taxon>Erysiphaceae</taxon>
        <taxon>Erysiphe</taxon>
    </lineage>
</organism>
<dbReference type="GO" id="GO:0003724">
    <property type="term" value="F:RNA helicase activity"/>
    <property type="evidence" value="ECO:0007669"/>
    <property type="project" value="UniProtKB-EC"/>
</dbReference>
<evidence type="ECO:0000256" key="5">
    <source>
        <dbReference type="ARBA" id="ARBA00022884"/>
    </source>
</evidence>
<sequence>MTKIDVGLDTCTDDQQIHTKNSIHIPQISSKTQNLSNNSDNDNIKVLKAVKTNFASAKTATKDERHNKVLQKYERSLKRVESSAPDYVIESAKRNTEDEPAALHGLTPFPQPIPIDDASPTGLADSFPPWLLNPIKVSPQITADFEEFGLESHVIKAFKKRGFSKAFAIQLAAFKLLLPRPNIEKRDVVISAATGSGKTFSYVLPMVEESSRHQVTKLRGIVILPTRELVSQAKHVAETCAEAFAKSDKRKLVKICTAIGNQTLKSEQQCLIEQEEIYNLEKYERQLSEVELSWKKSDDLDGGIESILDINSLPSIPGYVKEFRMKVDILICTPGRLVEHLKSSPGFSLKDLKWLIIDEADKLLDQSFQQWLPLVMSKIGPPHKTLSRENRIRKVILSATMTSDLSQLIHLKLYRPCLVLLEANCIKSNQTHDEIQKFILPSSLLETGVKVEEEDMKPLYLMELLKRLAVFNLDSLSLDKSPCHADHSDRDSSSSSSSTSTSTSTSTSSFSSNLKSLEPEPPLHEDANSSVSLASQQDIEIQKPRGVLVFCKSNETAARLGRLIEILSPSSNTRIGVLTSTLPRSKRQHYLNSFLKNKVSILVASDLISRGLDLPDLAHVINYDMPSSLISYIHRVGRTARAGKIGNAWTFFTNSEAAWFWNEIGRSPDVQRSRSKIDRVNFKGAINDEQRVKYQMALEKLREEVN</sequence>
<keyword evidence="1 7" id="KW-0547">Nucleotide-binding</keyword>
<dbReference type="EMBL" id="JNVN01005506">
    <property type="protein sequence ID" value="KHJ30039.1"/>
    <property type="molecule type" value="Genomic_DNA"/>
</dbReference>
<evidence type="ECO:0000256" key="3">
    <source>
        <dbReference type="ARBA" id="ARBA00022806"/>
    </source>
</evidence>
<comment type="domain">
    <text evidence="8">The Q motif is unique to and characteristic of the DEAD box family of RNA helicases and controls ATP binding and hydrolysis.</text>
</comment>
<dbReference type="GO" id="GO:0016787">
    <property type="term" value="F:hydrolase activity"/>
    <property type="evidence" value="ECO:0007669"/>
    <property type="project" value="UniProtKB-KW"/>
</dbReference>
<dbReference type="Proteomes" id="UP000030854">
    <property type="component" value="Unassembled WGS sequence"/>
</dbReference>
<evidence type="ECO:0000256" key="8">
    <source>
        <dbReference type="RuleBase" id="RU365068"/>
    </source>
</evidence>
<gene>
    <name evidence="12" type="ORF">EV44_g1119</name>
</gene>
<keyword evidence="3 7" id="KW-0347">Helicase</keyword>
<dbReference type="AlphaFoldDB" id="A0A0B1NZM1"/>
<dbReference type="EC" id="3.6.4.13" evidence="8"/>
<dbReference type="PROSITE" id="PS51192">
    <property type="entry name" value="HELICASE_ATP_BIND_1"/>
    <property type="match status" value="1"/>
</dbReference>